<accession>A0AA38Q3G7</accession>
<proteinExistence type="inferred from homology"/>
<evidence type="ECO:0000256" key="4">
    <source>
        <dbReference type="SAM" id="SignalP"/>
    </source>
</evidence>
<feature type="signal peptide" evidence="4">
    <location>
        <begin position="1"/>
        <end position="20"/>
    </location>
</feature>
<sequence length="121" mass="13300">MQKICTALFAILWAISLAAAQFSFFDQMFGQHEHPHKQQQPPSGGSHSQWAANIDSVSCSQYLCPTFDCVATPHDCPCPDQEDVKCIIPDADEKNVGTVICARGPDACLSVERLIWRLAGH</sequence>
<dbReference type="InterPro" id="IPR034543">
    <property type="entry name" value="LCL2"/>
</dbReference>
<keyword evidence="3 4" id="KW-0732">Signal</keyword>
<evidence type="ECO:0000313" key="7">
    <source>
        <dbReference type="Proteomes" id="UP001142393"/>
    </source>
</evidence>
<evidence type="ECO:0000313" key="5">
    <source>
        <dbReference type="EMBL" id="KAJ3741483.1"/>
    </source>
</evidence>
<dbReference type="Proteomes" id="UP001163850">
    <property type="component" value="Unassembled WGS sequence"/>
</dbReference>
<dbReference type="AlphaFoldDB" id="A0A9W8NV55"/>
<dbReference type="PANTHER" id="PTHR38425">
    <property type="entry name" value="LONG CHRONOLOGICAL LIFESPAN PROTEIN 2"/>
    <property type="match status" value="1"/>
</dbReference>
<reference evidence="6" key="2">
    <citation type="submission" date="2022-08" db="EMBL/GenBank/DDBJ databases">
        <authorList>
            <consortium name="DOE Joint Genome Institute"/>
            <person name="Min B."/>
            <person name="Riley R."/>
            <person name="Sierra-Patev S."/>
            <person name="Naranjo-Ortiz M."/>
            <person name="Looney B."/>
            <person name="Konkel Z."/>
            <person name="Slot J.C."/>
            <person name="Sakamoto Y."/>
            <person name="Steenwyk J.L."/>
            <person name="Rokas A."/>
            <person name="Carro J."/>
            <person name="Camarero S."/>
            <person name="Ferreira P."/>
            <person name="Molpeceres G."/>
            <person name="Ruiz-Duenas F.J."/>
            <person name="Serrano A."/>
            <person name="Henrissat B."/>
            <person name="Drula E."/>
            <person name="Hughes K.W."/>
            <person name="Mata J.L."/>
            <person name="Ishikawa N.K."/>
            <person name="Vargas-Isla R."/>
            <person name="Ushijima S."/>
            <person name="Smith C.A."/>
            <person name="Ahrendt S."/>
            <person name="Andreopoulos W."/>
            <person name="He G."/>
            <person name="Labutti K."/>
            <person name="Lipzen A."/>
            <person name="Ng V."/>
            <person name="Sandor L."/>
            <person name="Barry K."/>
            <person name="Martinez A.T."/>
            <person name="Xiao Y."/>
            <person name="Gibbons J.G."/>
            <person name="Terashima K."/>
            <person name="Hibbett D.S."/>
            <person name="Grigoriev I.V."/>
        </authorList>
    </citation>
    <scope>NUCLEOTIDE SEQUENCE</scope>
    <source>
        <strain evidence="6">TFB7829</strain>
    </source>
</reference>
<gene>
    <name evidence="5" type="ORF">DFH05DRAFT_346462</name>
    <name evidence="6" type="ORF">F5890DRAFT_949545</name>
</gene>
<name>A0A9W8NV55_9AGAR</name>
<keyword evidence="7" id="KW-1185">Reference proteome</keyword>
<dbReference type="PANTHER" id="PTHR38425:SF1">
    <property type="entry name" value="LONG CHRONOLOGICAL LIFESPAN PROTEIN 2"/>
    <property type="match status" value="1"/>
</dbReference>
<evidence type="ECO:0000256" key="1">
    <source>
        <dbReference type="ARBA" id="ARBA00010545"/>
    </source>
</evidence>
<evidence type="ECO:0000313" key="6">
    <source>
        <dbReference type="EMBL" id="KAJ3986698.1"/>
    </source>
</evidence>
<reference evidence="5 7" key="3">
    <citation type="journal article" date="2023" name="Proc. Natl. Acad. Sci. U.S.A.">
        <title>A global phylogenomic analysis of the shiitake genus Lentinula.</title>
        <authorList>
            <person name="Sierra-Patev S."/>
            <person name="Min B."/>
            <person name="Naranjo-Ortiz M."/>
            <person name="Looney B."/>
            <person name="Konkel Z."/>
            <person name="Slot J.C."/>
            <person name="Sakamoto Y."/>
            <person name="Steenwyk J.L."/>
            <person name="Rokas A."/>
            <person name="Carro J."/>
            <person name="Camarero S."/>
            <person name="Ferreira P."/>
            <person name="Molpeceres G."/>
            <person name="Ruiz-Duenas F.J."/>
            <person name="Serrano A."/>
            <person name="Henrissat B."/>
            <person name="Drula E."/>
            <person name="Hughes K.W."/>
            <person name="Mata J.L."/>
            <person name="Ishikawa N.K."/>
            <person name="Vargas-Isla R."/>
            <person name="Ushijima S."/>
            <person name="Smith C.A."/>
            <person name="Donoghue J."/>
            <person name="Ahrendt S."/>
            <person name="Andreopoulos W."/>
            <person name="He G."/>
            <person name="LaButti K."/>
            <person name="Lipzen A."/>
            <person name="Ng V."/>
            <person name="Riley R."/>
            <person name="Sandor L."/>
            <person name="Barry K."/>
            <person name="Martinez A.T."/>
            <person name="Xiao Y."/>
            <person name="Gibbons J.G."/>
            <person name="Terashima K."/>
            <person name="Grigoriev I.V."/>
            <person name="Hibbett D."/>
        </authorList>
    </citation>
    <scope>NUCLEOTIDE SEQUENCE [LARGE SCALE GENOMIC DNA]</scope>
    <source>
        <strain evidence="5 7">TFB7810</strain>
    </source>
</reference>
<reference evidence="5" key="1">
    <citation type="submission" date="2022-08" db="EMBL/GenBank/DDBJ databases">
        <authorList>
            <consortium name="DOE Joint Genome Institute"/>
            <person name="Min B."/>
            <person name="Sierra-Patev S."/>
            <person name="Naranjo-Ortiz M."/>
            <person name="Looney B."/>
            <person name="Konkel Z."/>
            <person name="Slot J.C."/>
            <person name="Sakamoto Y."/>
            <person name="Steenwyk J.L."/>
            <person name="Rokas A."/>
            <person name="Carro J."/>
            <person name="Camarero S."/>
            <person name="Ferreira P."/>
            <person name="Molpeceres G."/>
            <person name="Ruiz-duenas F.J."/>
            <person name="Serrano A."/>
            <person name="Henrissat B."/>
            <person name="Drula E."/>
            <person name="Hughes K.W."/>
            <person name="Mata J.L."/>
            <person name="Ishikawa N.K."/>
            <person name="Vargas-Isla R."/>
            <person name="Ushijima S."/>
            <person name="Smith C.A."/>
            <person name="Ahrendt S."/>
            <person name="Andreopoulos W."/>
            <person name="He G."/>
            <person name="LaButti K."/>
            <person name="Lipzen A."/>
            <person name="Ng V."/>
            <person name="Riley R."/>
            <person name="Sandor L."/>
            <person name="Barry K."/>
            <person name="Martinez A.T."/>
            <person name="Xiao Y."/>
            <person name="Gibbons J.G."/>
            <person name="Terashima K."/>
            <person name="Hibbett D.S."/>
            <person name="Grigoriev I.V."/>
        </authorList>
    </citation>
    <scope>NUCLEOTIDE SEQUENCE</scope>
    <source>
        <strain evidence="5">TFB7810</strain>
    </source>
</reference>
<protein>
    <recommendedName>
        <fullName evidence="2">Long chronological lifespan protein 2</fullName>
    </recommendedName>
</protein>
<dbReference type="Proteomes" id="UP001142393">
    <property type="component" value="Unassembled WGS sequence"/>
</dbReference>
<dbReference type="EMBL" id="JANVFU010000012">
    <property type="protein sequence ID" value="KAJ3741483.1"/>
    <property type="molecule type" value="Genomic_DNA"/>
</dbReference>
<comment type="similarity">
    <text evidence="1">Belongs to the LCL2 family.</text>
</comment>
<evidence type="ECO:0000256" key="3">
    <source>
        <dbReference type="ARBA" id="ARBA00022729"/>
    </source>
</evidence>
<comment type="caution">
    <text evidence="5">The sequence shown here is derived from an EMBL/GenBank/DDBJ whole genome shotgun (WGS) entry which is preliminary data.</text>
</comment>
<dbReference type="EMBL" id="MU801936">
    <property type="protein sequence ID" value="KAJ3986698.1"/>
    <property type="molecule type" value="Genomic_DNA"/>
</dbReference>
<feature type="chain" id="PRO_5044703631" description="Long chronological lifespan protein 2" evidence="4">
    <location>
        <begin position="21"/>
        <end position="121"/>
    </location>
</feature>
<organism evidence="5 7">
    <name type="scientific">Lentinula detonsa</name>
    <dbReference type="NCBI Taxonomy" id="2804962"/>
    <lineage>
        <taxon>Eukaryota</taxon>
        <taxon>Fungi</taxon>
        <taxon>Dikarya</taxon>
        <taxon>Basidiomycota</taxon>
        <taxon>Agaricomycotina</taxon>
        <taxon>Agaricomycetes</taxon>
        <taxon>Agaricomycetidae</taxon>
        <taxon>Agaricales</taxon>
        <taxon>Marasmiineae</taxon>
        <taxon>Omphalotaceae</taxon>
        <taxon>Lentinula</taxon>
    </lineage>
</organism>
<evidence type="ECO:0000256" key="2">
    <source>
        <dbReference type="ARBA" id="ARBA00018534"/>
    </source>
</evidence>
<accession>A0A9W8NV55</accession>
<dbReference type="GO" id="GO:0036503">
    <property type="term" value="P:ERAD pathway"/>
    <property type="evidence" value="ECO:0007669"/>
    <property type="project" value="TreeGrafter"/>
</dbReference>